<dbReference type="OrthoDB" id="8721164at2"/>
<dbReference type="EMBL" id="AEJF01000261">
    <property type="protein sequence ID" value="KLU20258.1"/>
    <property type="molecule type" value="Genomic_DNA"/>
</dbReference>
<dbReference type="Proteomes" id="UP000035963">
    <property type="component" value="Unassembled WGS sequence"/>
</dbReference>
<organism evidence="1 2">
    <name type="scientific">Caballeronia mineralivorans PML1(12)</name>
    <dbReference type="NCBI Taxonomy" id="908627"/>
    <lineage>
        <taxon>Bacteria</taxon>
        <taxon>Pseudomonadati</taxon>
        <taxon>Pseudomonadota</taxon>
        <taxon>Betaproteobacteria</taxon>
        <taxon>Burkholderiales</taxon>
        <taxon>Burkholderiaceae</taxon>
        <taxon>Caballeronia</taxon>
    </lineage>
</organism>
<accession>A0A0J1FKJ5</accession>
<reference evidence="1 2" key="1">
    <citation type="journal article" date="2015" name="Genome Announc.">
        <title>Draft Genome Sequence of Burkholderia sp. Strain PML1(12), an Ectomycorrhizosphere-Inhabiting Bacterium with Effective Mineral-Weathering Ability.</title>
        <authorList>
            <person name="Uroz S."/>
            <person name="Oger P."/>
        </authorList>
    </citation>
    <scope>NUCLEOTIDE SEQUENCE [LARGE SCALE GENOMIC DNA]</scope>
    <source>
        <strain evidence="2">PML1(12)</strain>
    </source>
</reference>
<dbReference type="RefSeq" id="WP_047898223.1">
    <property type="nucleotide sequence ID" value="NZ_AEJF01000261.1"/>
</dbReference>
<evidence type="ECO:0000313" key="1">
    <source>
        <dbReference type="EMBL" id="KLU20258.1"/>
    </source>
</evidence>
<protein>
    <submittedName>
        <fullName evidence="1">Uncharacterized protein</fullName>
    </submittedName>
</protein>
<dbReference type="PATRIC" id="fig|908627.4.peg.9515"/>
<name>A0A0J1FKJ5_9BURK</name>
<keyword evidence="2" id="KW-1185">Reference proteome</keyword>
<evidence type="ECO:0000313" key="2">
    <source>
        <dbReference type="Proteomes" id="UP000035963"/>
    </source>
</evidence>
<sequence length="150" mass="16597">MDRKKMYEIFPQVGVDSVKFGMSADDVESLWGAPARKSKNFLGNKTEVRDASLVTYDRADDGVAEVGFPSSYAQLTLKGVQVFQQPHAKTIGQLRQLDSDAFEGDGFIVFKNLGVSLSGFRSDDFDALTATAFKLGWWDDELADMTKLVL</sequence>
<comment type="caution">
    <text evidence="1">The sequence shown here is derived from an EMBL/GenBank/DDBJ whole genome shotgun (WGS) entry which is preliminary data.</text>
</comment>
<proteinExistence type="predicted"/>
<dbReference type="AlphaFoldDB" id="A0A0J1FKJ5"/>
<gene>
    <name evidence="1" type="ORF">EOS_42330</name>
</gene>